<evidence type="ECO:0000313" key="1">
    <source>
        <dbReference type="EMBL" id="EMR13499.1"/>
    </source>
</evidence>
<evidence type="ECO:0000313" key="2">
    <source>
        <dbReference type="Proteomes" id="UP000012019"/>
    </source>
</evidence>
<dbReference type="PATRIC" id="fig|1286106.3.peg.929"/>
<dbReference type="STRING" id="1286106.MPL1_04627"/>
<name>M7PSR6_9GAMM</name>
<organism evidence="1 2">
    <name type="scientific">Methylophaga lonarensis MPL</name>
    <dbReference type="NCBI Taxonomy" id="1286106"/>
    <lineage>
        <taxon>Bacteria</taxon>
        <taxon>Pseudomonadati</taxon>
        <taxon>Pseudomonadota</taxon>
        <taxon>Gammaproteobacteria</taxon>
        <taxon>Thiotrichales</taxon>
        <taxon>Piscirickettsiaceae</taxon>
        <taxon>Methylophaga</taxon>
    </lineage>
</organism>
<sequence length="99" mass="11293">MKLPHKGFLLQQLSQVPSYWDYQLIPLALTEYQVQGLYWINHFSIALDELAAAGLINRISERIDDGTAIASGRLLFEYSLSRFGRQRMHDTGLLPEGVE</sequence>
<dbReference type="Proteomes" id="UP000012019">
    <property type="component" value="Unassembled WGS sequence"/>
</dbReference>
<proteinExistence type="predicted"/>
<reference evidence="1 2" key="1">
    <citation type="journal article" date="2013" name="Genome Announc.">
        <title>Draft Genome Sequence of Methylophaga lonarensis MPLT, a Haloalkaliphilic (Non-Methane-Utilizing) Methylotroph.</title>
        <authorList>
            <person name="Shetty S.A."/>
            <person name="Marathe N.P."/>
            <person name="Munot H."/>
            <person name="Antony C.P."/>
            <person name="Dhotre D.P."/>
            <person name="Murrell J.C."/>
            <person name="Shouche Y.S."/>
        </authorList>
    </citation>
    <scope>NUCLEOTIDE SEQUENCE [LARGE SCALE GENOMIC DNA]</scope>
    <source>
        <strain evidence="1 2">MPL</strain>
    </source>
</reference>
<gene>
    <name evidence="1" type="ORF">MPL1_04627</name>
</gene>
<dbReference type="RefSeq" id="WP_009725943.1">
    <property type="nucleotide sequence ID" value="NZ_APHR01000021.1"/>
</dbReference>
<comment type="caution">
    <text evidence="1">The sequence shown here is derived from an EMBL/GenBank/DDBJ whole genome shotgun (WGS) entry which is preliminary data.</text>
</comment>
<accession>M7PSR6</accession>
<dbReference type="AlphaFoldDB" id="M7PSR6"/>
<dbReference type="eggNOG" id="ENOG50336BR">
    <property type="taxonomic scope" value="Bacteria"/>
</dbReference>
<dbReference type="OrthoDB" id="2870328at2"/>
<keyword evidence="2" id="KW-1185">Reference proteome</keyword>
<dbReference type="EMBL" id="APHR01000021">
    <property type="protein sequence ID" value="EMR13499.1"/>
    <property type="molecule type" value="Genomic_DNA"/>
</dbReference>
<protein>
    <submittedName>
        <fullName evidence="1">Uncharacterized protein</fullName>
    </submittedName>
</protein>